<evidence type="ECO:0000313" key="2">
    <source>
        <dbReference type="EMBL" id="WXB16990.1"/>
    </source>
</evidence>
<protein>
    <recommendedName>
        <fullName evidence="4">Lipoprotein</fullName>
    </recommendedName>
</protein>
<name>A0ABZ2M350_9BACT</name>
<keyword evidence="1" id="KW-0732">Signal</keyword>
<organism evidence="2 3">
    <name type="scientific">Pendulispora albinea</name>
    <dbReference type="NCBI Taxonomy" id="2741071"/>
    <lineage>
        <taxon>Bacteria</taxon>
        <taxon>Pseudomonadati</taxon>
        <taxon>Myxococcota</taxon>
        <taxon>Myxococcia</taxon>
        <taxon>Myxococcales</taxon>
        <taxon>Sorangiineae</taxon>
        <taxon>Pendulisporaceae</taxon>
        <taxon>Pendulispora</taxon>
    </lineage>
</organism>
<accession>A0ABZ2M350</accession>
<sequence>MAAAMTMTAAAATMMMAAGCGGSARDVVAESRDVRGVDPHDAPAPQAPKDGYEFVARRPLASVALAEGRGLSRDLAERATNTVADALQRCASDLVPQRKLVRGAARVVALIGADGNLTGLQVKVAPGADVAANAILCFIAPIKSLTFPASNPDAGSLQRGIALEAAWGP</sequence>
<keyword evidence="3" id="KW-1185">Reference proteome</keyword>
<proteinExistence type="predicted"/>
<reference evidence="2 3" key="1">
    <citation type="submission" date="2021-12" db="EMBL/GenBank/DDBJ databases">
        <title>Discovery of the Pendulisporaceae a myxobacterial family with distinct sporulation behavior and unique specialized metabolism.</title>
        <authorList>
            <person name="Garcia R."/>
            <person name="Popoff A."/>
            <person name="Bader C.D."/>
            <person name="Loehr J."/>
            <person name="Walesch S."/>
            <person name="Walt C."/>
            <person name="Boldt J."/>
            <person name="Bunk B."/>
            <person name="Haeckl F.J.F.P.J."/>
            <person name="Gunesch A.P."/>
            <person name="Birkelbach J."/>
            <person name="Nuebel U."/>
            <person name="Pietschmann T."/>
            <person name="Bach T."/>
            <person name="Mueller R."/>
        </authorList>
    </citation>
    <scope>NUCLEOTIDE SEQUENCE [LARGE SCALE GENOMIC DNA]</scope>
    <source>
        <strain evidence="2 3">MSr11954</strain>
    </source>
</reference>
<evidence type="ECO:0000313" key="3">
    <source>
        <dbReference type="Proteomes" id="UP001370348"/>
    </source>
</evidence>
<evidence type="ECO:0008006" key="4">
    <source>
        <dbReference type="Google" id="ProtNLM"/>
    </source>
</evidence>
<evidence type="ECO:0000256" key="1">
    <source>
        <dbReference type="SAM" id="SignalP"/>
    </source>
</evidence>
<feature type="signal peptide" evidence="1">
    <location>
        <begin position="1"/>
        <end position="17"/>
    </location>
</feature>
<dbReference type="EMBL" id="CP089984">
    <property type="protein sequence ID" value="WXB16990.1"/>
    <property type="molecule type" value="Genomic_DNA"/>
</dbReference>
<feature type="chain" id="PRO_5045938670" description="Lipoprotein" evidence="1">
    <location>
        <begin position="18"/>
        <end position="169"/>
    </location>
</feature>
<dbReference type="RefSeq" id="WP_394826620.1">
    <property type="nucleotide sequence ID" value="NZ_CP089984.1"/>
</dbReference>
<dbReference type="Proteomes" id="UP001370348">
    <property type="component" value="Chromosome"/>
</dbReference>
<gene>
    <name evidence="2" type="ORF">LZC94_06870</name>
</gene>